<accession>A0A239PLB6</accession>
<name>A0A239PLB6_9PROT</name>
<dbReference type="Proteomes" id="UP000198346">
    <property type="component" value="Unassembled WGS sequence"/>
</dbReference>
<dbReference type="EMBL" id="FZQA01000001">
    <property type="protein sequence ID" value="SNT68355.1"/>
    <property type="molecule type" value="Genomic_DNA"/>
</dbReference>
<keyword evidence="2" id="KW-1185">Reference proteome</keyword>
<dbReference type="RefSeq" id="WP_089411304.1">
    <property type="nucleotide sequence ID" value="NZ_FZQA01000001.1"/>
</dbReference>
<reference evidence="1 2" key="1">
    <citation type="submission" date="2017-07" db="EMBL/GenBank/DDBJ databases">
        <authorList>
            <person name="Sun Z.S."/>
            <person name="Albrecht U."/>
            <person name="Echele G."/>
            <person name="Lee C.C."/>
        </authorList>
    </citation>
    <scope>NUCLEOTIDE SEQUENCE [LARGE SCALE GENOMIC DNA]</scope>
    <source>
        <strain evidence="1 2">CGMCC 1.12710</strain>
    </source>
</reference>
<evidence type="ECO:0000313" key="1">
    <source>
        <dbReference type="EMBL" id="SNT68355.1"/>
    </source>
</evidence>
<gene>
    <name evidence="1" type="ORF">SAMN06297382_0857</name>
</gene>
<sequence length="197" mass="20276">MTRPALIFERFDDAPGPAASDGAATGEDVALQRARAEAFAEGYAAGQTASAARADAGEQMFRAAVNAMETELASLPARLATDAAAALRIFLERLFPALAAKGFAAEAAAAFEKARRESAVNRMEVFAPAEWEGEIARALAEAGAAMVEVKADPALEGARARAEWAGGGLDFDLEEAMTACLAALDIAAAGKSDGNGR</sequence>
<organism evidence="1 2">
    <name type="scientific">Amphiplicatus metriothermophilus</name>
    <dbReference type="NCBI Taxonomy" id="1519374"/>
    <lineage>
        <taxon>Bacteria</taxon>
        <taxon>Pseudomonadati</taxon>
        <taxon>Pseudomonadota</taxon>
        <taxon>Alphaproteobacteria</taxon>
        <taxon>Parvularculales</taxon>
        <taxon>Parvularculaceae</taxon>
        <taxon>Amphiplicatus</taxon>
    </lineage>
</organism>
<dbReference type="AlphaFoldDB" id="A0A239PLB6"/>
<evidence type="ECO:0000313" key="2">
    <source>
        <dbReference type="Proteomes" id="UP000198346"/>
    </source>
</evidence>
<evidence type="ECO:0008006" key="3">
    <source>
        <dbReference type="Google" id="ProtNLM"/>
    </source>
</evidence>
<proteinExistence type="predicted"/>
<protein>
    <recommendedName>
        <fullName evidence="3">Flagellar assembly protein FliH</fullName>
    </recommendedName>
</protein>